<dbReference type="GO" id="GO:0032259">
    <property type="term" value="P:methylation"/>
    <property type="evidence" value="ECO:0007669"/>
    <property type="project" value="UniProtKB-KW"/>
</dbReference>
<evidence type="ECO:0000313" key="5">
    <source>
        <dbReference type="Proteomes" id="UP000886607"/>
    </source>
</evidence>
<reference evidence="3" key="1">
    <citation type="submission" date="2019-08" db="EMBL/GenBank/DDBJ databases">
        <authorList>
            <person name="Ishikawa M."/>
            <person name="Suzuki T."/>
            <person name="Matsutani M."/>
        </authorList>
    </citation>
    <scope>NUCLEOTIDE SEQUENCE</scope>
    <source>
        <strain evidence="3">7C1</strain>
        <strain evidence="2">8C4</strain>
    </source>
</reference>
<keyword evidence="5" id="KW-1185">Reference proteome</keyword>
<dbReference type="Gene3D" id="3.40.50.150">
    <property type="entry name" value="Vaccinia Virus protein VP39"/>
    <property type="match status" value="1"/>
</dbReference>
<dbReference type="PANTHER" id="PTHR43861">
    <property type="entry name" value="TRANS-ACONITATE 2-METHYLTRANSFERASE-RELATED"/>
    <property type="match status" value="1"/>
</dbReference>
<organism evidence="3 4">
    <name type="scientific">Tetragenococcus koreensis</name>
    <dbReference type="NCBI Taxonomy" id="290335"/>
    <lineage>
        <taxon>Bacteria</taxon>
        <taxon>Bacillati</taxon>
        <taxon>Bacillota</taxon>
        <taxon>Bacilli</taxon>
        <taxon>Lactobacillales</taxon>
        <taxon>Enterococcaceae</taxon>
        <taxon>Tetragenococcus</taxon>
    </lineage>
</organism>
<keyword evidence="3" id="KW-0808">Transferase</keyword>
<dbReference type="EMBL" id="BKBQ01000005">
    <property type="protein sequence ID" value="GEQ53604.1"/>
    <property type="molecule type" value="Genomic_DNA"/>
</dbReference>
<protein>
    <submittedName>
        <fullName evidence="3">Nucleotide binding methyltransferase, putative</fullName>
    </submittedName>
</protein>
<evidence type="ECO:0000313" key="3">
    <source>
        <dbReference type="EMBL" id="GEQ53604.1"/>
    </source>
</evidence>
<dbReference type="CDD" id="cd02440">
    <property type="entry name" value="AdoMet_MTases"/>
    <property type="match status" value="1"/>
</dbReference>
<dbReference type="InterPro" id="IPR029063">
    <property type="entry name" value="SAM-dependent_MTases_sf"/>
</dbReference>
<dbReference type="SUPFAM" id="SSF53335">
    <property type="entry name" value="S-adenosyl-L-methionine-dependent methyltransferases"/>
    <property type="match status" value="1"/>
</dbReference>
<dbReference type="EMBL" id="BKBO01000005">
    <property type="protein sequence ID" value="GEQ48596.1"/>
    <property type="molecule type" value="Genomic_DNA"/>
</dbReference>
<evidence type="ECO:0000259" key="1">
    <source>
        <dbReference type="Pfam" id="PF08241"/>
    </source>
</evidence>
<evidence type="ECO:0000313" key="4">
    <source>
        <dbReference type="Proteomes" id="UP000886597"/>
    </source>
</evidence>
<reference evidence="3" key="2">
    <citation type="journal article" date="2020" name="Int. Dairy J.">
        <title>Lactic acid bacterial diversity in Brie cheese focusing on salt concentration and pH of isolation medium and characterisation of halophilic and alkaliphilic lactic acid bacterial isolates.</title>
        <authorList>
            <person name="Unno R."/>
            <person name="Matsutani M."/>
            <person name="Suzuki T."/>
            <person name="Kodama K."/>
            <person name="Matsushita H."/>
            <person name="Yamasato K."/>
            <person name="Koizumi Y."/>
            <person name="Ishikawa M."/>
        </authorList>
    </citation>
    <scope>NUCLEOTIDE SEQUENCE</scope>
    <source>
        <strain evidence="3">7C1</strain>
        <strain evidence="2">8C4</strain>
    </source>
</reference>
<dbReference type="Pfam" id="PF08241">
    <property type="entry name" value="Methyltransf_11"/>
    <property type="match status" value="1"/>
</dbReference>
<name>A0AAN4UBM9_9ENTE</name>
<evidence type="ECO:0000313" key="2">
    <source>
        <dbReference type="EMBL" id="GEQ48596.1"/>
    </source>
</evidence>
<feature type="domain" description="Methyltransferase type 11" evidence="1">
    <location>
        <begin position="1"/>
        <end position="93"/>
    </location>
</feature>
<dbReference type="GO" id="GO:0008757">
    <property type="term" value="F:S-adenosylmethionine-dependent methyltransferase activity"/>
    <property type="evidence" value="ECO:0007669"/>
    <property type="project" value="InterPro"/>
</dbReference>
<comment type="caution">
    <text evidence="3">The sequence shown here is derived from an EMBL/GenBank/DDBJ whole genome shotgun (WGS) entry which is preliminary data.</text>
</comment>
<dbReference type="Proteomes" id="UP000886607">
    <property type="component" value="Unassembled WGS sequence"/>
</dbReference>
<dbReference type="InterPro" id="IPR013216">
    <property type="entry name" value="Methyltransf_11"/>
</dbReference>
<dbReference type="Proteomes" id="UP000886597">
    <property type="component" value="Unassembled WGS sequence"/>
</dbReference>
<dbReference type="AlphaFoldDB" id="A0AAN4UBM9"/>
<gene>
    <name evidence="2" type="ORF">TK11N_04480</name>
    <name evidence="3" type="ORF">TK2N_04480</name>
</gene>
<accession>A0AAN4UBM9</accession>
<proteinExistence type="predicted"/>
<keyword evidence="3" id="KW-0489">Methyltransferase</keyword>
<sequence>MGCGYGWHCRYAADNGAKQVVGIDNSEKMIQQAQTMTQNMNVQYKVMDMFGLEQLNQTFDVIISSLAIHYVKDYLGLIKGIYGQLAPGGKLVMSVEHPIFTAQGSEQWITDSDGKISHWPVDRYFSEGARSTDFLGFSITKYHRSLTTYVQTLLKKGFVLDDLVEPKPPQEMLDASKEMQEELRRPMMLILAAHKV</sequence>